<feature type="region of interest" description="Disordered" evidence="1">
    <location>
        <begin position="1"/>
        <end position="34"/>
    </location>
</feature>
<dbReference type="RefSeq" id="WP_161422089.1">
    <property type="nucleotide sequence ID" value="NZ_JARWMY010000002.1"/>
</dbReference>
<dbReference type="EMBL" id="WUTS01000001">
    <property type="protein sequence ID" value="NAW11242.1"/>
    <property type="molecule type" value="Genomic_DNA"/>
</dbReference>
<organism evidence="2 3">
    <name type="scientific">Halomonas icarae</name>
    <dbReference type="NCBI Taxonomy" id="2691040"/>
    <lineage>
        <taxon>Bacteria</taxon>
        <taxon>Pseudomonadati</taxon>
        <taxon>Pseudomonadota</taxon>
        <taxon>Gammaproteobacteria</taxon>
        <taxon>Oceanospirillales</taxon>
        <taxon>Halomonadaceae</taxon>
        <taxon>Halomonas</taxon>
    </lineage>
</organism>
<comment type="caution">
    <text evidence="2">The sequence shown here is derived from an EMBL/GenBank/DDBJ whole genome shotgun (WGS) entry which is preliminary data.</text>
</comment>
<dbReference type="Proteomes" id="UP000448235">
    <property type="component" value="Unassembled WGS sequence"/>
</dbReference>
<sequence>MIRHHPFSAGTPTYGSMSSPSRPPAQANDKLGTPGQYQNAMIYTLKFNLL</sequence>
<gene>
    <name evidence="2" type="ORF">GRB80_00055</name>
</gene>
<proteinExistence type="predicted"/>
<evidence type="ECO:0000313" key="3">
    <source>
        <dbReference type="Proteomes" id="UP000448235"/>
    </source>
</evidence>
<name>A0A7X4VVT7_9GAMM</name>
<dbReference type="AlphaFoldDB" id="A0A7X4VVT7"/>
<protein>
    <submittedName>
        <fullName evidence="2">Uncharacterized protein</fullName>
    </submittedName>
</protein>
<accession>A0A7X4VVT7</accession>
<evidence type="ECO:0000256" key="1">
    <source>
        <dbReference type="SAM" id="MobiDB-lite"/>
    </source>
</evidence>
<keyword evidence="3" id="KW-1185">Reference proteome</keyword>
<evidence type="ECO:0000313" key="2">
    <source>
        <dbReference type="EMBL" id="NAW11242.1"/>
    </source>
</evidence>
<feature type="compositionally biased region" description="Polar residues" evidence="1">
    <location>
        <begin position="10"/>
        <end position="20"/>
    </location>
</feature>
<reference evidence="2 3" key="1">
    <citation type="submission" date="2019-12" db="EMBL/GenBank/DDBJ databases">
        <title>Draft genome sequencing of Halomonas icarensis D1-1.</title>
        <authorList>
            <person name="Pandiyan K."/>
            <person name="Kushwaha P."/>
            <person name="Gowdham M."/>
            <person name="Chakdar H."/>
            <person name="Singh A."/>
            <person name="Kumar M."/>
            <person name="Saxena A.K."/>
        </authorList>
    </citation>
    <scope>NUCLEOTIDE SEQUENCE [LARGE SCALE GENOMIC DNA]</scope>
    <source>
        <strain evidence="2 3">D1-1</strain>
    </source>
</reference>